<feature type="binding site" evidence="8">
    <location>
        <begin position="207"/>
        <end position="209"/>
    </location>
    <ligand>
        <name>beta-D-galactose</name>
        <dbReference type="ChEBI" id="CHEBI:27667"/>
    </ligand>
</feature>
<dbReference type="GO" id="GO:0030246">
    <property type="term" value="F:carbohydrate binding"/>
    <property type="evidence" value="ECO:0007669"/>
    <property type="project" value="InterPro"/>
</dbReference>
<dbReference type="PANTHER" id="PTHR10091">
    <property type="entry name" value="ALDOSE-1-EPIMERASE"/>
    <property type="match status" value="1"/>
</dbReference>
<dbReference type="AlphaFoldDB" id="A0A9R0JKR1"/>
<comment type="similarity">
    <text evidence="2 5">Belongs to the aldose epimerase family.</text>
</comment>
<evidence type="ECO:0000313" key="10">
    <source>
        <dbReference type="Proteomes" id="UP000813463"/>
    </source>
</evidence>
<evidence type="ECO:0000256" key="9">
    <source>
        <dbReference type="SAM" id="SignalP"/>
    </source>
</evidence>
<dbReference type="InterPro" id="IPR011013">
    <property type="entry name" value="Gal_mutarotase_sf_dom"/>
</dbReference>
<evidence type="ECO:0000256" key="7">
    <source>
        <dbReference type="PIRSR" id="PIRSR005096-2"/>
    </source>
</evidence>
<evidence type="ECO:0000256" key="3">
    <source>
        <dbReference type="ARBA" id="ARBA00023235"/>
    </source>
</evidence>
<feature type="active site" description="Proton acceptor" evidence="6">
    <location>
        <position position="338"/>
    </location>
</feature>
<dbReference type="GO" id="GO:0033499">
    <property type="term" value="P:galactose catabolic process via UDP-galactose, Leloir pathway"/>
    <property type="evidence" value="ECO:0000318"/>
    <property type="project" value="GO_Central"/>
</dbReference>
<evidence type="ECO:0000256" key="5">
    <source>
        <dbReference type="PIRNR" id="PIRNR005096"/>
    </source>
</evidence>
<feature type="active site" description="Proton donor" evidence="6">
    <location>
        <position position="207"/>
    </location>
</feature>
<dbReference type="CDD" id="cd09019">
    <property type="entry name" value="galactose_mutarotase_like"/>
    <property type="match status" value="1"/>
</dbReference>
<dbReference type="SUPFAM" id="SSF74650">
    <property type="entry name" value="Galactose mutarotase-like"/>
    <property type="match status" value="1"/>
</dbReference>
<dbReference type="InterPro" id="IPR047215">
    <property type="entry name" value="Galactose_mutarotase-like"/>
</dbReference>
<proteinExistence type="inferred from homology"/>
<dbReference type="GO" id="GO:0006006">
    <property type="term" value="P:glucose metabolic process"/>
    <property type="evidence" value="ECO:0000318"/>
    <property type="project" value="GO_Central"/>
</dbReference>
<protein>
    <recommendedName>
        <fullName evidence="5">Aldose 1-epimerase</fullName>
        <ecNumber evidence="5">5.1.3.3</ecNumber>
    </recommendedName>
</protein>
<dbReference type="KEGG" id="soe:110777595"/>
<keyword evidence="9" id="KW-0732">Signal</keyword>
<name>A0A9R0JKR1_SPIOL</name>
<evidence type="ECO:0000256" key="4">
    <source>
        <dbReference type="ARBA" id="ARBA00023277"/>
    </source>
</evidence>
<evidence type="ECO:0000313" key="11">
    <source>
        <dbReference type="RefSeq" id="XP_021837885.2"/>
    </source>
</evidence>
<evidence type="ECO:0000256" key="8">
    <source>
        <dbReference type="PIRSR" id="PIRSR005096-3"/>
    </source>
</evidence>
<dbReference type="InterPro" id="IPR014718">
    <property type="entry name" value="GH-type_carb-bd"/>
</dbReference>
<dbReference type="Proteomes" id="UP000813463">
    <property type="component" value="Chromosome 1"/>
</dbReference>
<feature type="binding site" evidence="8">
    <location>
        <begin position="105"/>
        <end position="106"/>
    </location>
    <ligand>
        <name>beta-D-galactose</name>
        <dbReference type="ChEBI" id="CHEBI:27667"/>
    </ligand>
</feature>
<feature type="chain" id="PRO_5045317164" description="Aldose 1-epimerase" evidence="9">
    <location>
        <begin position="24"/>
        <end position="374"/>
    </location>
</feature>
<feature type="signal peptide" evidence="9">
    <location>
        <begin position="1"/>
        <end position="23"/>
    </location>
</feature>
<reference evidence="10" key="1">
    <citation type="journal article" date="2021" name="Nat. Commun.">
        <title>Genomic analyses provide insights into spinach domestication and the genetic basis of agronomic traits.</title>
        <authorList>
            <person name="Cai X."/>
            <person name="Sun X."/>
            <person name="Xu C."/>
            <person name="Sun H."/>
            <person name="Wang X."/>
            <person name="Ge C."/>
            <person name="Zhang Z."/>
            <person name="Wang Q."/>
            <person name="Fei Z."/>
            <person name="Jiao C."/>
            <person name="Wang Q."/>
        </authorList>
    </citation>
    <scope>NUCLEOTIDE SEQUENCE [LARGE SCALE GENOMIC DNA]</scope>
    <source>
        <strain evidence="10">cv. Varoflay</strain>
    </source>
</reference>
<evidence type="ECO:0000256" key="6">
    <source>
        <dbReference type="PIRSR" id="PIRSR005096-1"/>
    </source>
</evidence>
<dbReference type="RefSeq" id="XP_021837885.2">
    <property type="nucleotide sequence ID" value="XM_021982193.2"/>
</dbReference>
<dbReference type="Gene3D" id="2.70.98.10">
    <property type="match status" value="1"/>
</dbReference>
<feature type="binding site" evidence="7">
    <location>
        <position position="273"/>
    </location>
    <ligand>
        <name>beta-D-galactose</name>
        <dbReference type="ChEBI" id="CHEBI:27667"/>
    </ligand>
</feature>
<dbReference type="PANTHER" id="PTHR10091:SF0">
    <property type="entry name" value="GALACTOSE MUTAROTASE"/>
    <property type="match status" value="1"/>
</dbReference>
<sequence>MANNMILLCLTLFCQSLISRILATNPEISQISSHQHQKNHPEIGVYELKKGNISVKLTNYGAIVMSVIIPDKHGKLADVVLGYDLARDYVNDTTYFGAIVGRVANRISGAQFTYKGVIYKLIPNDGKNSIHGGPKGFSRVIWDVDQYYPNDPSPYVRFSYFSPDGEQGFPGNLKVKVTYKIVEGRHLSIAMEAEPLNKASPVNLVQHTYWNLGGHNSGNILSHEVQIFASQITPVDDQLIPTGKFEQVKGTPFDFLKSHAVGNKITDLPGGYDINYVVDVAKKHGPMTRVAVVNERKSGRIMELWANKPGVQFYTSNTLSATGKGGYVYGPHAALCLETQGFPDSVNHPNFPSVMVAPGEKYNHHMLFKFSTIK</sequence>
<dbReference type="InterPro" id="IPR015443">
    <property type="entry name" value="Aldose_1-epimerase"/>
</dbReference>
<reference evidence="11" key="2">
    <citation type="submission" date="2025-08" db="UniProtKB">
        <authorList>
            <consortium name="RefSeq"/>
        </authorList>
    </citation>
    <scope>IDENTIFICATION</scope>
    <source>
        <tissue evidence="11">Leaf</tissue>
    </source>
</reference>
<keyword evidence="10" id="KW-1185">Reference proteome</keyword>
<dbReference type="GeneID" id="110777595"/>
<dbReference type="NCBIfam" id="NF008277">
    <property type="entry name" value="PRK11055.1"/>
    <property type="match status" value="1"/>
</dbReference>
<evidence type="ECO:0000256" key="1">
    <source>
        <dbReference type="ARBA" id="ARBA00005028"/>
    </source>
</evidence>
<comment type="pathway">
    <text evidence="1 5">Carbohydrate metabolism; hexose metabolism.</text>
</comment>
<accession>A0A9R0JKR1</accession>
<dbReference type="PIRSF" id="PIRSF005096">
    <property type="entry name" value="GALM"/>
    <property type="match status" value="1"/>
</dbReference>
<comment type="catalytic activity">
    <reaction evidence="5">
        <text>alpha-D-glucose = beta-D-glucose</text>
        <dbReference type="Rhea" id="RHEA:10264"/>
        <dbReference type="ChEBI" id="CHEBI:15903"/>
        <dbReference type="ChEBI" id="CHEBI:17925"/>
        <dbReference type="EC" id="5.1.3.3"/>
    </reaction>
</comment>
<keyword evidence="3 5" id="KW-0413">Isomerase</keyword>
<evidence type="ECO:0000256" key="2">
    <source>
        <dbReference type="ARBA" id="ARBA00006206"/>
    </source>
</evidence>
<gene>
    <name evidence="11" type="primary">LOC110777595</name>
</gene>
<dbReference type="GO" id="GO:0004034">
    <property type="term" value="F:aldose 1-epimerase activity"/>
    <property type="evidence" value="ECO:0000318"/>
    <property type="project" value="GO_Central"/>
</dbReference>
<keyword evidence="4 5" id="KW-0119">Carbohydrate metabolism</keyword>
<dbReference type="EC" id="5.1.3.3" evidence="5"/>
<organism evidence="10 11">
    <name type="scientific">Spinacia oleracea</name>
    <name type="common">Spinach</name>
    <dbReference type="NCBI Taxonomy" id="3562"/>
    <lineage>
        <taxon>Eukaryota</taxon>
        <taxon>Viridiplantae</taxon>
        <taxon>Streptophyta</taxon>
        <taxon>Embryophyta</taxon>
        <taxon>Tracheophyta</taxon>
        <taxon>Spermatophyta</taxon>
        <taxon>Magnoliopsida</taxon>
        <taxon>eudicotyledons</taxon>
        <taxon>Gunneridae</taxon>
        <taxon>Pentapetalae</taxon>
        <taxon>Caryophyllales</taxon>
        <taxon>Chenopodiaceae</taxon>
        <taxon>Chenopodioideae</taxon>
        <taxon>Anserineae</taxon>
        <taxon>Spinacia</taxon>
    </lineage>
</organism>
<dbReference type="InterPro" id="IPR008183">
    <property type="entry name" value="Aldose_1/G6P_1-epimerase"/>
</dbReference>
<dbReference type="Pfam" id="PF01263">
    <property type="entry name" value="Aldose_epim"/>
    <property type="match status" value="1"/>
</dbReference>